<evidence type="ECO:0000256" key="4">
    <source>
        <dbReference type="ARBA" id="ARBA00022989"/>
    </source>
</evidence>
<evidence type="ECO:0000259" key="7">
    <source>
        <dbReference type="Pfam" id="PF04024"/>
    </source>
</evidence>
<feature type="transmembrane region" description="Helical" evidence="6">
    <location>
        <begin position="99"/>
        <end position="118"/>
    </location>
</feature>
<protein>
    <submittedName>
        <fullName evidence="9">Putative stress-responsive transcriptional regulator</fullName>
    </submittedName>
</protein>
<keyword evidence="3 6" id="KW-0812">Transmembrane</keyword>
<dbReference type="Pfam" id="PF18917">
    <property type="entry name" value="LiaI-LiaF-like_TM1"/>
    <property type="match status" value="1"/>
</dbReference>
<evidence type="ECO:0000313" key="9">
    <source>
        <dbReference type="EMBL" id="AFH49206.1"/>
    </source>
</evidence>
<feature type="transmembrane region" description="Helical" evidence="6">
    <location>
        <begin position="130"/>
        <end position="146"/>
    </location>
</feature>
<dbReference type="InterPro" id="IPR007168">
    <property type="entry name" value="Phageshock_PspC_N"/>
</dbReference>
<organism evidence="9 10">
    <name type="scientific">Ignavibacterium album (strain DSM 19864 / JCM 16511 / NBRC 101810 / Mat9-16)</name>
    <dbReference type="NCBI Taxonomy" id="945713"/>
    <lineage>
        <taxon>Bacteria</taxon>
        <taxon>Pseudomonadati</taxon>
        <taxon>Ignavibacteriota</taxon>
        <taxon>Ignavibacteria</taxon>
        <taxon>Ignavibacteriales</taxon>
        <taxon>Ignavibacteriaceae</taxon>
        <taxon>Ignavibacterium</taxon>
    </lineage>
</organism>
<dbReference type="HOGENOM" id="CLU_099432_0_1_10"/>
<dbReference type="PANTHER" id="PTHR33885">
    <property type="entry name" value="PHAGE SHOCK PROTEIN C"/>
    <property type="match status" value="1"/>
</dbReference>
<dbReference type="EMBL" id="CP003418">
    <property type="protein sequence ID" value="AFH49206.1"/>
    <property type="molecule type" value="Genomic_DNA"/>
</dbReference>
<dbReference type="Proteomes" id="UP000007394">
    <property type="component" value="Chromosome"/>
</dbReference>
<dbReference type="RefSeq" id="WP_014560359.1">
    <property type="nucleotide sequence ID" value="NC_017464.1"/>
</dbReference>
<comment type="subcellular location">
    <subcellularLocation>
        <location evidence="1">Cell membrane</location>
        <topology evidence="1">Single-pass membrane protein</topology>
    </subcellularLocation>
</comment>
<dbReference type="STRING" id="945713.IALB_1498"/>
<evidence type="ECO:0000256" key="2">
    <source>
        <dbReference type="ARBA" id="ARBA00022475"/>
    </source>
</evidence>
<keyword evidence="4 6" id="KW-1133">Transmembrane helix</keyword>
<keyword evidence="2" id="KW-1003">Cell membrane</keyword>
<dbReference type="OrthoDB" id="5772680at2"/>
<evidence type="ECO:0000256" key="3">
    <source>
        <dbReference type="ARBA" id="ARBA00022692"/>
    </source>
</evidence>
<sequence>MEKRLYRSYTDKMLGGVCGGLGEYFDIDPVIIRVLFVVAVLFGGGGILAYIILWIVIPQKPFTIPKPNHEGSSGADATAGQSDTNQNTFQNFIVEKRRVNKNSLVGIILIFLGVLFLLDNFVPRFSFHDFWPLILIGIGFALILNARNNYNEVKQ</sequence>
<dbReference type="AlphaFoldDB" id="I0AJP9"/>
<name>I0AJP9_IGNAJ</name>
<dbReference type="eggNOG" id="COG1983">
    <property type="taxonomic scope" value="Bacteria"/>
</dbReference>
<evidence type="ECO:0000256" key="6">
    <source>
        <dbReference type="SAM" id="Phobius"/>
    </source>
</evidence>
<evidence type="ECO:0000259" key="8">
    <source>
        <dbReference type="Pfam" id="PF18917"/>
    </source>
</evidence>
<keyword evidence="5 6" id="KW-0472">Membrane</keyword>
<gene>
    <name evidence="9" type="ordered locus">IALB_1498</name>
</gene>
<evidence type="ECO:0000256" key="5">
    <source>
        <dbReference type="ARBA" id="ARBA00023136"/>
    </source>
</evidence>
<evidence type="ECO:0000256" key="1">
    <source>
        <dbReference type="ARBA" id="ARBA00004162"/>
    </source>
</evidence>
<feature type="domain" description="LiaI-LiaF-like transmembrane region" evidence="8">
    <location>
        <begin position="104"/>
        <end position="143"/>
    </location>
</feature>
<proteinExistence type="predicted"/>
<feature type="domain" description="Phage shock protein PspC N-terminal" evidence="7">
    <location>
        <begin position="3"/>
        <end position="60"/>
    </location>
</feature>
<accession>I0AJP9</accession>
<reference evidence="9 10" key="1">
    <citation type="journal article" date="2012" name="Front. Microbiol.">
        <title>Complete genome of Ignavibacterium album, a metabolically versatile, flagellated, facultative anaerobe from the phylum Chlorobi.</title>
        <authorList>
            <person name="Liu Z."/>
            <person name="Frigaard N.-U."/>
            <person name="Vogl K."/>
            <person name="Iino T."/>
            <person name="Ohkuma M."/>
            <person name="Overmann J."/>
            <person name="Bryant D.A."/>
        </authorList>
    </citation>
    <scope>NUCLEOTIDE SEQUENCE [LARGE SCALE GENOMIC DNA]</scope>
    <source>
        <strain evidence="10">DSM 19864 / JCM 16511 / NBRC 101810 / Mat9-16</strain>
    </source>
</reference>
<dbReference type="PANTHER" id="PTHR33885:SF3">
    <property type="entry name" value="PHAGE SHOCK PROTEIN C"/>
    <property type="match status" value="1"/>
</dbReference>
<dbReference type="GO" id="GO:0005886">
    <property type="term" value="C:plasma membrane"/>
    <property type="evidence" value="ECO:0007669"/>
    <property type="project" value="UniProtKB-SubCell"/>
</dbReference>
<keyword evidence="10" id="KW-1185">Reference proteome</keyword>
<dbReference type="KEGG" id="ial:IALB_1498"/>
<feature type="transmembrane region" description="Helical" evidence="6">
    <location>
        <begin position="30"/>
        <end position="57"/>
    </location>
</feature>
<dbReference type="InterPro" id="IPR052027">
    <property type="entry name" value="PspC"/>
</dbReference>
<dbReference type="InterPro" id="IPR043726">
    <property type="entry name" value="LiaI-LiaF-like_TM1"/>
</dbReference>
<dbReference type="Pfam" id="PF04024">
    <property type="entry name" value="PspC"/>
    <property type="match status" value="1"/>
</dbReference>
<evidence type="ECO:0000313" key="10">
    <source>
        <dbReference type="Proteomes" id="UP000007394"/>
    </source>
</evidence>